<evidence type="ECO:0000256" key="6">
    <source>
        <dbReference type="ARBA" id="ARBA00022801"/>
    </source>
</evidence>
<dbReference type="HAMAP" id="MF_00161">
    <property type="entry name" value="LspA"/>
    <property type="match status" value="1"/>
</dbReference>
<dbReference type="UniPathway" id="UPA00665"/>
<reference evidence="12 13" key="1">
    <citation type="submission" date="2019-01" db="EMBL/GenBank/DDBJ databases">
        <title>Draft genome sequences of the type strains of six Macrococcus species.</title>
        <authorList>
            <person name="Mazhar S."/>
            <person name="Altermann E."/>
            <person name="Hill C."/>
            <person name="Mcauliffe O."/>
        </authorList>
    </citation>
    <scope>NUCLEOTIDE SEQUENCE [LARGE SCALE GENOMIC DNA]</scope>
    <source>
        <strain evidence="12 13">CCM4809</strain>
    </source>
</reference>
<evidence type="ECO:0000256" key="2">
    <source>
        <dbReference type="ARBA" id="ARBA00022475"/>
    </source>
</evidence>
<keyword evidence="13" id="KW-1185">Reference proteome</keyword>
<accession>A0A4R6BN42</accession>
<evidence type="ECO:0000256" key="1">
    <source>
        <dbReference type="ARBA" id="ARBA00006139"/>
    </source>
</evidence>
<comment type="function">
    <text evidence="9 10">This protein specifically catalyzes the removal of signal peptides from prolipoproteins.</text>
</comment>
<comment type="pathway">
    <text evidence="9">Protein modification; lipoprotein biosynthesis (signal peptide cleavage).</text>
</comment>
<feature type="active site" evidence="9">
    <location>
        <position position="136"/>
    </location>
</feature>
<dbReference type="OrthoDB" id="9810259at2"/>
<comment type="caution">
    <text evidence="12">The sequence shown here is derived from an EMBL/GenBank/DDBJ whole genome shotgun (WGS) entry which is preliminary data.</text>
</comment>
<dbReference type="PANTHER" id="PTHR33695">
    <property type="entry name" value="LIPOPROTEIN SIGNAL PEPTIDASE"/>
    <property type="match status" value="1"/>
</dbReference>
<evidence type="ECO:0000313" key="12">
    <source>
        <dbReference type="EMBL" id="TDM03269.1"/>
    </source>
</evidence>
<keyword evidence="5 9" id="KW-0064">Aspartyl protease</keyword>
<feature type="transmembrane region" description="Helical" evidence="9">
    <location>
        <begin position="7"/>
        <end position="28"/>
    </location>
</feature>
<evidence type="ECO:0000256" key="7">
    <source>
        <dbReference type="ARBA" id="ARBA00022989"/>
    </source>
</evidence>
<protein>
    <recommendedName>
        <fullName evidence="9">Lipoprotein signal peptidase</fullName>
        <ecNumber evidence="9">3.4.23.36</ecNumber>
    </recommendedName>
    <alternativeName>
        <fullName evidence="9">Prolipoprotein signal peptidase</fullName>
    </alternativeName>
    <alternativeName>
        <fullName evidence="9">Signal peptidase II</fullName>
        <shortName evidence="9">SPase II</shortName>
    </alternativeName>
</protein>
<keyword evidence="3 9" id="KW-0645">Protease</keyword>
<dbReference type="RefSeq" id="WP_133429358.1">
    <property type="nucleotide sequence ID" value="NZ_BMCC01000001.1"/>
</dbReference>
<dbReference type="PROSITE" id="PS00855">
    <property type="entry name" value="SPASE_II"/>
    <property type="match status" value="1"/>
</dbReference>
<dbReference type="GO" id="GO:0006508">
    <property type="term" value="P:proteolysis"/>
    <property type="evidence" value="ECO:0007669"/>
    <property type="project" value="UniProtKB-KW"/>
</dbReference>
<dbReference type="EMBL" id="SCWE01000001">
    <property type="protein sequence ID" value="TDM03269.1"/>
    <property type="molecule type" value="Genomic_DNA"/>
</dbReference>
<feature type="transmembrane region" description="Helical" evidence="9">
    <location>
        <begin position="65"/>
        <end position="82"/>
    </location>
</feature>
<dbReference type="GO" id="GO:0005886">
    <property type="term" value="C:plasma membrane"/>
    <property type="evidence" value="ECO:0007669"/>
    <property type="project" value="UniProtKB-SubCell"/>
</dbReference>
<sequence length="163" mass="18528">MNRKYNLHIMASFAIFLILADQLTKWIIVKSMDIGDSIPVIGDILEITSHRNHGAAWGMLQNQMMFFYLITVVVLVAIAYFYRKEASYKPVMQLGLTLVFAGAIGNFIDRLFRGNVVDFIDTKIINYDFPIFNVADACLTVGVIILIYDILVNENKEKKNADI</sequence>
<evidence type="ECO:0000256" key="4">
    <source>
        <dbReference type="ARBA" id="ARBA00022692"/>
    </source>
</evidence>
<dbReference type="PANTHER" id="PTHR33695:SF1">
    <property type="entry name" value="LIPOPROTEIN SIGNAL PEPTIDASE"/>
    <property type="match status" value="1"/>
</dbReference>
<comment type="subcellular location">
    <subcellularLocation>
        <location evidence="9">Cell membrane</location>
        <topology evidence="9">Multi-pass membrane protein</topology>
    </subcellularLocation>
</comment>
<dbReference type="NCBIfam" id="TIGR00077">
    <property type="entry name" value="lspA"/>
    <property type="match status" value="1"/>
</dbReference>
<gene>
    <name evidence="9" type="primary">lspA</name>
    <name evidence="12" type="ORF">ERX37_04065</name>
</gene>
<organism evidence="12 13">
    <name type="scientific">Macrococcus hajekii</name>
    <dbReference type="NCBI Taxonomy" id="198482"/>
    <lineage>
        <taxon>Bacteria</taxon>
        <taxon>Bacillati</taxon>
        <taxon>Bacillota</taxon>
        <taxon>Bacilli</taxon>
        <taxon>Bacillales</taxon>
        <taxon>Staphylococcaceae</taxon>
        <taxon>Macrococcus</taxon>
    </lineage>
</organism>
<evidence type="ECO:0000313" key="13">
    <source>
        <dbReference type="Proteomes" id="UP000295328"/>
    </source>
</evidence>
<keyword evidence="8 9" id="KW-0472">Membrane</keyword>
<evidence type="ECO:0000256" key="8">
    <source>
        <dbReference type="ARBA" id="ARBA00023136"/>
    </source>
</evidence>
<dbReference type="PRINTS" id="PR00781">
    <property type="entry name" value="LIPOSIGPTASE"/>
</dbReference>
<dbReference type="GO" id="GO:0004190">
    <property type="term" value="F:aspartic-type endopeptidase activity"/>
    <property type="evidence" value="ECO:0007669"/>
    <property type="project" value="UniProtKB-UniRule"/>
</dbReference>
<dbReference type="EC" id="3.4.23.36" evidence="9"/>
<evidence type="ECO:0000256" key="5">
    <source>
        <dbReference type="ARBA" id="ARBA00022750"/>
    </source>
</evidence>
<comment type="catalytic activity">
    <reaction evidence="9 10">
        <text>Release of signal peptides from bacterial membrane prolipoproteins. Hydrolyzes -Xaa-Yaa-Zaa-|-(S,diacylglyceryl)Cys-, in which Xaa is hydrophobic (preferably Leu), and Yaa (Ala or Ser) and Zaa (Gly or Ala) have small, neutral side chains.</text>
        <dbReference type="EC" id="3.4.23.36"/>
    </reaction>
</comment>
<dbReference type="Pfam" id="PF01252">
    <property type="entry name" value="Peptidase_A8"/>
    <property type="match status" value="1"/>
</dbReference>
<keyword evidence="7 9" id="KW-1133">Transmembrane helix</keyword>
<keyword evidence="12" id="KW-0449">Lipoprotein</keyword>
<evidence type="ECO:0000256" key="10">
    <source>
        <dbReference type="RuleBase" id="RU000594"/>
    </source>
</evidence>
<keyword evidence="4 9" id="KW-0812">Transmembrane</keyword>
<proteinExistence type="inferred from homology"/>
<keyword evidence="6 9" id="KW-0378">Hydrolase</keyword>
<feature type="transmembrane region" description="Helical" evidence="9">
    <location>
        <begin position="94"/>
        <end position="112"/>
    </location>
</feature>
<evidence type="ECO:0000256" key="3">
    <source>
        <dbReference type="ARBA" id="ARBA00022670"/>
    </source>
</evidence>
<evidence type="ECO:0000256" key="9">
    <source>
        <dbReference type="HAMAP-Rule" id="MF_00161"/>
    </source>
</evidence>
<keyword evidence="2 9" id="KW-1003">Cell membrane</keyword>
<dbReference type="InterPro" id="IPR001872">
    <property type="entry name" value="Peptidase_A8"/>
</dbReference>
<dbReference type="AlphaFoldDB" id="A0A4R6BN42"/>
<name>A0A4R6BN42_9STAP</name>
<evidence type="ECO:0000256" key="11">
    <source>
        <dbReference type="RuleBase" id="RU004181"/>
    </source>
</evidence>
<feature type="transmembrane region" description="Helical" evidence="9">
    <location>
        <begin position="132"/>
        <end position="151"/>
    </location>
</feature>
<dbReference type="Proteomes" id="UP000295328">
    <property type="component" value="Unassembled WGS sequence"/>
</dbReference>
<feature type="active site" evidence="9">
    <location>
        <position position="118"/>
    </location>
</feature>
<comment type="similarity">
    <text evidence="1 9 11">Belongs to the peptidase A8 family.</text>
</comment>